<name>A0A934I5N1_9MICO</name>
<dbReference type="InterPro" id="IPR009057">
    <property type="entry name" value="Homeodomain-like_sf"/>
</dbReference>
<gene>
    <name evidence="6" type="ORF">JAV76_01285</name>
</gene>
<feature type="domain" description="HTH tetR-type" evidence="5">
    <location>
        <begin position="6"/>
        <end position="66"/>
    </location>
</feature>
<accession>A0A934I5N1</accession>
<sequence length="223" mass="24896">MARNSTDTRERLVETALRLFRSEGYQATTMRRIATETGVSLGNAYYYFAGKEELVHELYLVVQREHRALALPRLREDAPLEDNLRAVLHSGIDVMAPYHGFGATFVQTALPSTSPASPFSERSGEARTMAVDLMRQAVTASRHRPSRSLQTQLPTLLWLAYLGVTLHWVSDGSPDQERTRVLVDRVSPVIAKAVNLSRLPIARGLVDDIVRLTETLGTRAVTR</sequence>
<feature type="DNA-binding region" description="H-T-H motif" evidence="4">
    <location>
        <begin position="29"/>
        <end position="48"/>
    </location>
</feature>
<comment type="caution">
    <text evidence="6">The sequence shown here is derived from an EMBL/GenBank/DDBJ whole genome shotgun (WGS) entry which is preliminary data.</text>
</comment>
<keyword evidence="7" id="KW-1185">Reference proteome</keyword>
<dbReference type="PROSITE" id="PS01081">
    <property type="entry name" value="HTH_TETR_1"/>
    <property type="match status" value="1"/>
</dbReference>
<dbReference type="Pfam" id="PF00440">
    <property type="entry name" value="TetR_N"/>
    <property type="match status" value="1"/>
</dbReference>
<evidence type="ECO:0000256" key="2">
    <source>
        <dbReference type="ARBA" id="ARBA00023125"/>
    </source>
</evidence>
<dbReference type="InterPro" id="IPR050109">
    <property type="entry name" value="HTH-type_TetR-like_transc_reg"/>
</dbReference>
<organism evidence="6 7">
    <name type="scientific">Sanguibacter suaedae</name>
    <dbReference type="NCBI Taxonomy" id="2795737"/>
    <lineage>
        <taxon>Bacteria</taxon>
        <taxon>Bacillati</taxon>
        <taxon>Actinomycetota</taxon>
        <taxon>Actinomycetes</taxon>
        <taxon>Micrococcales</taxon>
        <taxon>Sanguibacteraceae</taxon>
        <taxon>Sanguibacter</taxon>
    </lineage>
</organism>
<dbReference type="InterPro" id="IPR001647">
    <property type="entry name" value="HTH_TetR"/>
</dbReference>
<dbReference type="PANTHER" id="PTHR30055">
    <property type="entry name" value="HTH-TYPE TRANSCRIPTIONAL REGULATOR RUTR"/>
    <property type="match status" value="1"/>
</dbReference>
<evidence type="ECO:0000256" key="1">
    <source>
        <dbReference type="ARBA" id="ARBA00023015"/>
    </source>
</evidence>
<dbReference type="PANTHER" id="PTHR30055:SF234">
    <property type="entry name" value="HTH-TYPE TRANSCRIPTIONAL REGULATOR BETI"/>
    <property type="match status" value="1"/>
</dbReference>
<keyword evidence="1" id="KW-0805">Transcription regulation</keyword>
<dbReference type="InterPro" id="IPR041673">
    <property type="entry name" value="TetR_C_23"/>
</dbReference>
<evidence type="ECO:0000256" key="4">
    <source>
        <dbReference type="PROSITE-ProRule" id="PRU00335"/>
    </source>
</evidence>
<keyword evidence="2 4" id="KW-0238">DNA-binding</keyword>
<dbReference type="Pfam" id="PF17931">
    <property type="entry name" value="TetR_C_23"/>
    <property type="match status" value="1"/>
</dbReference>
<dbReference type="EMBL" id="JAEINH010000001">
    <property type="protein sequence ID" value="MBI9113642.1"/>
    <property type="molecule type" value="Genomic_DNA"/>
</dbReference>
<reference evidence="6" key="1">
    <citation type="submission" date="2020-12" db="EMBL/GenBank/DDBJ databases">
        <title>Sanguibacter suaedae sp. nov., isolated from Suaeda aralocaspica.</title>
        <authorList>
            <person name="Ma Q."/>
        </authorList>
    </citation>
    <scope>NUCLEOTIDE SEQUENCE</scope>
    <source>
        <strain evidence="6">YZGR15</strain>
    </source>
</reference>
<dbReference type="SUPFAM" id="SSF46689">
    <property type="entry name" value="Homeodomain-like"/>
    <property type="match status" value="1"/>
</dbReference>
<proteinExistence type="predicted"/>
<dbReference type="PRINTS" id="PR00455">
    <property type="entry name" value="HTHTETR"/>
</dbReference>
<dbReference type="PROSITE" id="PS50977">
    <property type="entry name" value="HTH_TETR_2"/>
    <property type="match status" value="1"/>
</dbReference>
<dbReference type="RefSeq" id="WP_198732200.1">
    <property type="nucleotide sequence ID" value="NZ_JAEINH010000001.1"/>
</dbReference>
<dbReference type="SUPFAM" id="SSF48498">
    <property type="entry name" value="Tetracyclin repressor-like, C-terminal domain"/>
    <property type="match status" value="1"/>
</dbReference>
<dbReference type="GO" id="GO:0003700">
    <property type="term" value="F:DNA-binding transcription factor activity"/>
    <property type="evidence" value="ECO:0007669"/>
    <property type="project" value="TreeGrafter"/>
</dbReference>
<dbReference type="InterPro" id="IPR036271">
    <property type="entry name" value="Tet_transcr_reg_TetR-rel_C_sf"/>
</dbReference>
<dbReference type="GO" id="GO:0000976">
    <property type="term" value="F:transcription cis-regulatory region binding"/>
    <property type="evidence" value="ECO:0007669"/>
    <property type="project" value="TreeGrafter"/>
</dbReference>
<dbReference type="InterPro" id="IPR023772">
    <property type="entry name" value="DNA-bd_HTH_TetR-type_CS"/>
</dbReference>
<dbReference type="Gene3D" id="1.10.357.10">
    <property type="entry name" value="Tetracycline Repressor, domain 2"/>
    <property type="match status" value="1"/>
</dbReference>
<dbReference type="AlphaFoldDB" id="A0A934I5N1"/>
<evidence type="ECO:0000259" key="5">
    <source>
        <dbReference type="PROSITE" id="PS50977"/>
    </source>
</evidence>
<evidence type="ECO:0000313" key="7">
    <source>
        <dbReference type="Proteomes" id="UP000602087"/>
    </source>
</evidence>
<keyword evidence="3" id="KW-0804">Transcription</keyword>
<dbReference type="Proteomes" id="UP000602087">
    <property type="component" value="Unassembled WGS sequence"/>
</dbReference>
<protein>
    <submittedName>
        <fullName evidence="6">TetR family transcriptional regulator</fullName>
    </submittedName>
</protein>
<evidence type="ECO:0000256" key="3">
    <source>
        <dbReference type="ARBA" id="ARBA00023163"/>
    </source>
</evidence>
<evidence type="ECO:0000313" key="6">
    <source>
        <dbReference type="EMBL" id="MBI9113642.1"/>
    </source>
</evidence>